<dbReference type="STRING" id="1168289.GCA_000259075_02969"/>
<dbReference type="AlphaFoldDB" id="A0A2T0XMM7"/>
<dbReference type="RefSeq" id="WP_106152712.1">
    <property type="nucleotide sequence ID" value="NZ_PVTS01000006.1"/>
</dbReference>
<feature type="domain" description="Type VI secretion system TssR-like C-terminal" evidence="3">
    <location>
        <begin position="646"/>
        <end position="812"/>
    </location>
</feature>
<dbReference type="OrthoDB" id="908406at2"/>
<evidence type="ECO:0000313" key="6">
    <source>
        <dbReference type="Proteomes" id="UP000252733"/>
    </source>
</evidence>
<dbReference type="InterPro" id="IPR049359">
    <property type="entry name" value="T6SS_TssR-like_dom_2"/>
</dbReference>
<reference evidence="5 6" key="1">
    <citation type="submission" date="2018-07" db="EMBL/GenBank/DDBJ databases">
        <title>Freshwater and sediment microbial communities from various areas in North America, analyzing microbe dynamics in response to fracking.</title>
        <authorList>
            <person name="Lamendella R."/>
        </authorList>
    </citation>
    <scope>NUCLEOTIDE SEQUENCE [LARGE SCALE GENOMIC DNA]</scope>
    <source>
        <strain evidence="5 6">160A</strain>
    </source>
</reference>
<protein>
    <submittedName>
        <fullName evidence="5">Uncharacterized protein</fullName>
    </submittedName>
</protein>
<gene>
    <name evidence="5" type="ORF">DFO77_10415</name>
</gene>
<comment type="caution">
    <text evidence="5">The sequence shown here is derived from an EMBL/GenBank/DDBJ whole genome shotgun (WGS) entry which is preliminary data.</text>
</comment>
<dbReference type="Pfam" id="PF20780">
    <property type="entry name" value="TssR_M"/>
    <property type="match status" value="1"/>
</dbReference>
<feature type="domain" description="Type VI secretion system TssR-like N-terminal barrel" evidence="1">
    <location>
        <begin position="58"/>
        <end position="157"/>
    </location>
</feature>
<name>A0A2T0XMM7_9BACT</name>
<feature type="domain" description="Type VI secretion system TssR-like second" evidence="2">
    <location>
        <begin position="171"/>
        <end position="256"/>
    </location>
</feature>
<dbReference type="EMBL" id="QPIZ01000004">
    <property type="protein sequence ID" value="RCW38259.1"/>
    <property type="molecule type" value="Genomic_DNA"/>
</dbReference>
<evidence type="ECO:0000313" key="5">
    <source>
        <dbReference type="EMBL" id="RCW38259.1"/>
    </source>
</evidence>
<organism evidence="5 6">
    <name type="scientific">Marinilabilia salmonicolor</name>
    <dbReference type="NCBI Taxonomy" id="989"/>
    <lineage>
        <taxon>Bacteria</taxon>
        <taxon>Pseudomonadati</taxon>
        <taxon>Bacteroidota</taxon>
        <taxon>Bacteroidia</taxon>
        <taxon>Marinilabiliales</taxon>
        <taxon>Marinilabiliaceae</taxon>
        <taxon>Marinilabilia</taxon>
    </lineage>
</organism>
<dbReference type="InterPro" id="IPR049360">
    <property type="entry name" value="T6SS_TssR-like_VWA"/>
</dbReference>
<dbReference type="Pfam" id="PF20781">
    <property type="entry name" value="TssR_C"/>
    <property type="match status" value="1"/>
</dbReference>
<dbReference type="InterPro" id="IPR040530">
    <property type="entry name" value="T6SS_TssR-like_N"/>
</dbReference>
<feature type="domain" description="Type VI secretion system TssR-like VWA" evidence="4">
    <location>
        <begin position="298"/>
        <end position="590"/>
    </location>
</feature>
<evidence type="ECO:0000259" key="3">
    <source>
        <dbReference type="Pfam" id="PF20781"/>
    </source>
</evidence>
<keyword evidence="6" id="KW-1185">Reference proteome</keyword>
<dbReference type="Proteomes" id="UP000252733">
    <property type="component" value="Unassembled WGS sequence"/>
</dbReference>
<accession>A0A2T0XMM7</accession>
<dbReference type="Pfam" id="PF17643">
    <property type="entry name" value="TssR"/>
    <property type="match status" value="1"/>
</dbReference>
<proteinExistence type="predicted"/>
<dbReference type="Pfam" id="PF20782">
    <property type="entry name" value="TssR_VWA"/>
    <property type="match status" value="1"/>
</dbReference>
<dbReference type="InterPro" id="IPR049358">
    <property type="entry name" value="T6SS_TssR-like_C"/>
</dbReference>
<evidence type="ECO:0000259" key="2">
    <source>
        <dbReference type="Pfam" id="PF20780"/>
    </source>
</evidence>
<evidence type="ECO:0000259" key="1">
    <source>
        <dbReference type="Pfam" id="PF17643"/>
    </source>
</evidence>
<sequence>MTQPKQNHYHKGIALLKILRRNCPFSGQGTIRPGISLLFLLLAMGSCAPVNRLTWIKSYPRQYSHNFYGRHQVEPQSGKSNDPWVVYSANLSNHTVTRPQKLEKKEDISLLEPFYVIGQRGEFLKLIKYNPEIVRGRKPDRKKAEFMGWIHQSKMILSSSSFTNSYSGFKNKTITAITDTFSLTNASKLIRNDSVLLFANQNLKKSVGAIGFHEVVYVMQKSVDQKKVFVTNKPEISADEIEEITAGWTSVSLIQNVGERLFCILDSPSAQKELFGNRPGVSTYQPVYEKSKLGDYFVIKTGYPCPVIDRSDNFILNVNGNPVYYPEYKEIERKLHDINVIFVFEVAHNTMQQFPSLVNTVQNLQMLFANDTTDFKYRFGAVMAMIKGDDLKVDSYGLLDDYTGIFNFASDRLLLLNDYSPITSSNAWSGLREAVKMAGQDPEATNIIVLIGENGQYYNQSYASLIKQLGDNNCRLFCNQIYSGGANRYNNFSLQLTEIIEKYADQVSDNKKELIVDASQFCPENLFTESQKNYFRLDYPEQSMTQGAIVFPEKEKMLSLDMFAASLDSFISEVKFDNQTLIDSYKDAFRDLGNSKNRCDPDFLKRFDLTSPDLFKEELAQNFKAVNPIWIKPQEIKVSKEDLGFVLLLNQQEYDDLQGFYDDLTRFRVTSQSPARLESGAEMFSLPVNDQESANESNSLPVYHSNVKVRVYLKELLTRRLLHGKVKSSLAPNVQNLSIGYAVEMSTGMPVQWEFLYQVRIRDLMDKNVLSDKKLDEMISYFEDQKDLYESSDFERFGSLGQNYYWVTEESML</sequence>
<evidence type="ECO:0000259" key="4">
    <source>
        <dbReference type="Pfam" id="PF20782"/>
    </source>
</evidence>